<reference evidence="1 2" key="1">
    <citation type="submission" date="2016-10" db="EMBL/GenBank/DDBJ databases">
        <authorList>
            <person name="de Groot N.N."/>
        </authorList>
    </citation>
    <scope>NUCLEOTIDE SEQUENCE [LARGE SCALE GENOMIC DNA]</scope>
    <source>
        <strain evidence="1 2">CGMCC 1.7659</strain>
    </source>
</reference>
<dbReference type="AlphaFoldDB" id="A0A1I5BB54"/>
<keyword evidence="2" id="KW-1185">Reference proteome</keyword>
<protein>
    <submittedName>
        <fullName evidence="1">Uncharacterized protein</fullName>
    </submittedName>
</protein>
<evidence type="ECO:0000313" key="1">
    <source>
        <dbReference type="EMBL" id="SFN71948.1"/>
    </source>
</evidence>
<dbReference type="EMBL" id="FOVF01000061">
    <property type="protein sequence ID" value="SFN71948.1"/>
    <property type="molecule type" value="Genomic_DNA"/>
</dbReference>
<dbReference type="Proteomes" id="UP000198575">
    <property type="component" value="Unassembled WGS sequence"/>
</dbReference>
<organism evidence="1 2">
    <name type="scientific">Dokdonella immobilis</name>
    <dbReference type="NCBI Taxonomy" id="578942"/>
    <lineage>
        <taxon>Bacteria</taxon>
        <taxon>Pseudomonadati</taxon>
        <taxon>Pseudomonadota</taxon>
        <taxon>Gammaproteobacteria</taxon>
        <taxon>Lysobacterales</taxon>
        <taxon>Rhodanobacteraceae</taxon>
        <taxon>Dokdonella</taxon>
    </lineage>
</organism>
<sequence length="150" mass="16466">MGVPLAIQFRLLLLACLAFPHIVSAGWIQRSGEPLGDTAYRKSDGQLISWLVFVANDRKLTETWHIPGESVNIDEIESVDINSPISAFVVFGGCKADDSGICNVQMRYQVLAPDGSSYAQTPTMEVWVNKPQPPNRSLQLSVDYLKIGSS</sequence>
<gene>
    <name evidence="1" type="ORF">SAMN05216289_1615</name>
</gene>
<accession>A0A1I5BB54</accession>
<name>A0A1I5BB54_9GAMM</name>
<proteinExistence type="predicted"/>
<evidence type="ECO:0000313" key="2">
    <source>
        <dbReference type="Proteomes" id="UP000198575"/>
    </source>
</evidence>